<accession>A0AC60Q5U8</accession>
<dbReference type="Proteomes" id="UP000805193">
    <property type="component" value="Unassembled WGS sequence"/>
</dbReference>
<sequence>MAKPIPNFITVHRNRVIVDYRGLRRVCSRCGQEGHIGPTCKIPRCDRNLFPAECHEEGLDLSVLRGFPPPPVIDPAPGSLEEIIPQDDPVSNISSNAAAMFGFPATNTDDLSSNSDRFVITDKKDVTTGKEQTASTLSHRESLPMCSSPTGPASAGDSAEDLLCDCPDVKRGLPPIYQQRLERPSTPPLPRRNAVDSMKSTPTIPICRLCPRCSRPWPWDVWNARELDRLIGIHHLLAAWVELHGTLYAPTWSRGLLSSRLDRFYVPCLMARLLRCAVLSFPGATGYVLDHRPVSSVFDVTSFLHSRGDTWRLDTVLLPDKIALSSVHYPIHTSLSLVNHFLKTGKVLSSFWCGWVALLPKDGSPSDPVAWRPITHLNADYKRVAFLFISSLRPVLPHVNRCLAVGQQRRTRAMMPRSSSLRGAFLRLRYFDAKLFWLGEREFLRRWFRRCVTLGNGDVSLSFVPLNVV</sequence>
<protein>
    <submittedName>
        <fullName evidence="1">Uncharacterized protein</fullName>
    </submittedName>
</protein>
<dbReference type="EMBL" id="JABSTQ010009433">
    <property type="protein sequence ID" value="KAG0429200.1"/>
    <property type="molecule type" value="Genomic_DNA"/>
</dbReference>
<reference evidence="1 2" key="1">
    <citation type="journal article" date="2020" name="Cell">
        <title>Large-Scale Comparative Analyses of Tick Genomes Elucidate Their Genetic Diversity and Vector Capacities.</title>
        <authorList>
            <consortium name="Tick Genome and Microbiome Consortium (TIGMIC)"/>
            <person name="Jia N."/>
            <person name="Wang J."/>
            <person name="Shi W."/>
            <person name="Du L."/>
            <person name="Sun Y."/>
            <person name="Zhan W."/>
            <person name="Jiang J.F."/>
            <person name="Wang Q."/>
            <person name="Zhang B."/>
            <person name="Ji P."/>
            <person name="Bell-Sakyi L."/>
            <person name="Cui X.M."/>
            <person name="Yuan T.T."/>
            <person name="Jiang B.G."/>
            <person name="Yang W.F."/>
            <person name="Lam T.T."/>
            <person name="Chang Q.C."/>
            <person name="Ding S.J."/>
            <person name="Wang X.J."/>
            <person name="Zhu J.G."/>
            <person name="Ruan X.D."/>
            <person name="Zhao L."/>
            <person name="Wei J.T."/>
            <person name="Ye R.Z."/>
            <person name="Que T.C."/>
            <person name="Du C.H."/>
            <person name="Zhou Y.H."/>
            <person name="Cheng J.X."/>
            <person name="Dai P.F."/>
            <person name="Guo W.B."/>
            <person name="Han X.H."/>
            <person name="Huang E.J."/>
            <person name="Li L.F."/>
            <person name="Wei W."/>
            <person name="Gao Y.C."/>
            <person name="Liu J.Z."/>
            <person name="Shao H.Z."/>
            <person name="Wang X."/>
            <person name="Wang C.C."/>
            <person name="Yang T.C."/>
            <person name="Huo Q.B."/>
            <person name="Li W."/>
            <person name="Chen H.Y."/>
            <person name="Chen S.E."/>
            <person name="Zhou L.G."/>
            <person name="Ni X.B."/>
            <person name="Tian J.H."/>
            <person name="Sheng Y."/>
            <person name="Liu T."/>
            <person name="Pan Y.S."/>
            <person name="Xia L.Y."/>
            <person name="Li J."/>
            <person name="Zhao F."/>
            <person name="Cao W.C."/>
        </authorList>
    </citation>
    <scope>NUCLEOTIDE SEQUENCE [LARGE SCALE GENOMIC DNA]</scope>
    <source>
        <strain evidence="1">Iper-2018</strain>
    </source>
</reference>
<organism evidence="1 2">
    <name type="scientific">Ixodes persulcatus</name>
    <name type="common">Taiga tick</name>
    <dbReference type="NCBI Taxonomy" id="34615"/>
    <lineage>
        <taxon>Eukaryota</taxon>
        <taxon>Metazoa</taxon>
        <taxon>Ecdysozoa</taxon>
        <taxon>Arthropoda</taxon>
        <taxon>Chelicerata</taxon>
        <taxon>Arachnida</taxon>
        <taxon>Acari</taxon>
        <taxon>Parasitiformes</taxon>
        <taxon>Ixodida</taxon>
        <taxon>Ixodoidea</taxon>
        <taxon>Ixodidae</taxon>
        <taxon>Ixodinae</taxon>
        <taxon>Ixodes</taxon>
    </lineage>
</organism>
<evidence type="ECO:0000313" key="1">
    <source>
        <dbReference type="EMBL" id="KAG0429200.1"/>
    </source>
</evidence>
<gene>
    <name evidence="1" type="ORF">HPB47_023881</name>
</gene>
<comment type="caution">
    <text evidence="1">The sequence shown here is derived from an EMBL/GenBank/DDBJ whole genome shotgun (WGS) entry which is preliminary data.</text>
</comment>
<keyword evidence="2" id="KW-1185">Reference proteome</keyword>
<proteinExistence type="predicted"/>
<name>A0AC60Q5U8_IXOPE</name>
<evidence type="ECO:0000313" key="2">
    <source>
        <dbReference type="Proteomes" id="UP000805193"/>
    </source>
</evidence>